<evidence type="ECO:0000256" key="8">
    <source>
        <dbReference type="PIRSR" id="PIRSR602401-1"/>
    </source>
</evidence>
<dbReference type="PANTHER" id="PTHR24279">
    <property type="entry name" value="CYTOCHROME P450"/>
    <property type="match status" value="1"/>
</dbReference>
<dbReference type="SUPFAM" id="SSF48264">
    <property type="entry name" value="Cytochrome P450"/>
    <property type="match status" value="1"/>
</dbReference>
<dbReference type="GO" id="GO:0005743">
    <property type="term" value="C:mitochondrial inner membrane"/>
    <property type="evidence" value="ECO:0007669"/>
    <property type="project" value="UniProtKB-SubCell"/>
</dbReference>
<proteinExistence type="inferred from homology"/>
<dbReference type="Proteomes" id="UP000694546">
    <property type="component" value="Chromosome 7"/>
</dbReference>
<dbReference type="InterPro" id="IPR002401">
    <property type="entry name" value="Cyt_P450_E_grp-I"/>
</dbReference>
<dbReference type="GO" id="GO:0006700">
    <property type="term" value="P:C21-steroid hormone biosynthetic process"/>
    <property type="evidence" value="ECO:0007669"/>
    <property type="project" value="TreeGrafter"/>
</dbReference>
<dbReference type="InterPro" id="IPR017972">
    <property type="entry name" value="Cyt_P450_CS"/>
</dbReference>
<evidence type="ECO:0000256" key="7">
    <source>
        <dbReference type="ARBA" id="ARBA00023033"/>
    </source>
</evidence>
<dbReference type="Gene3D" id="1.10.630.10">
    <property type="entry name" value="Cytochrome P450"/>
    <property type="match status" value="1"/>
</dbReference>
<dbReference type="PRINTS" id="PR00463">
    <property type="entry name" value="EP450I"/>
</dbReference>
<dbReference type="GO" id="GO:0005506">
    <property type="term" value="F:iron ion binding"/>
    <property type="evidence" value="ECO:0007669"/>
    <property type="project" value="InterPro"/>
</dbReference>
<evidence type="ECO:0000256" key="9">
    <source>
        <dbReference type="RuleBase" id="RU000461"/>
    </source>
</evidence>
<accession>A0A8C4Z900</accession>
<dbReference type="GO" id="GO:0008203">
    <property type="term" value="P:cholesterol metabolic process"/>
    <property type="evidence" value="ECO:0007669"/>
    <property type="project" value="UniProtKB-KW"/>
</dbReference>
<keyword evidence="7 9" id="KW-0503">Monooxygenase</keyword>
<keyword evidence="11" id="KW-1185">Reference proteome</keyword>
<comment type="cofactor">
    <cofactor evidence="1 8">
        <name>heme</name>
        <dbReference type="ChEBI" id="CHEBI:30413"/>
    </cofactor>
</comment>
<dbReference type="GO" id="GO:0006704">
    <property type="term" value="P:glucocorticoid biosynthetic process"/>
    <property type="evidence" value="ECO:0007669"/>
    <property type="project" value="TreeGrafter"/>
</dbReference>
<evidence type="ECO:0000256" key="2">
    <source>
        <dbReference type="ARBA" id="ARBA00010617"/>
    </source>
</evidence>
<dbReference type="PANTHER" id="PTHR24279:SF123">
    <property type="entry name" value="CYTOCHROME P450 FAMILY 27 SUBFAMILY A MEMBER 1"/>
    <property type="match status" value="1"/>
</dbReference>
<dbReference type="InterPro" id="IPR036396">
    <property type="entry name" value="Cyt_P450_sf"/>
</dbReference>
<dbReference type="OMA" id="MSWTLYH"/>
<evidence type="ECO:0000256" key="3">
    <source>
        <dbReference type="ARBA" id="ARBA00022617"/>
    </source>
</evidence>
<sequence length="522" mass="59182">MNVSVTRSPLLVLSRTPYPAGLLRPQGPRSTRRIHLRTTTSTAPHKYKTIDELPGPTAADTAYLLFVKGYADKSHAMQTEFRGRFGPLWRSRFGPLDLVNVASPELVLRLLDQEGARPVRVELSNWREYREARGRGLGLHVSTGDSWLRLRRALDPLLLRPAAALGHAPALRQVVEDLLARLERLRLQRPDGGVANMQEELYKFGFESVAAVVFEARLGCLQDRVPEETLRFIAALNAMWRLSEPVLLLPCWTRGLLPYWGRFVRAWDDITQIADGLIERRLLVLEERSRRGAPAPEGAGLLTALLTSKTLPREEVYTTVTELLLGGVDTTSNTLCWALYHLSRDPRAQHLLHQEALSECPDLQEPMADHLTRLPYLKAVVKETLRLYPVVPGNGRLVLENEVYLEDYCFPRGTQFHLCHYVTGRDEAQFRASESFLPERWLRGGAGESRLPHHPYSSIPFGRGVRGCVGKRVAQLEMYLALFRIMQHYQVLPQDPEEVVEAKTRTLMIPGKPINLRFIPRA</sequence>
<name>A0A8C4Z900_GADMO</name>
<dbReference type="GO" id="GO:0020037">
    <property type="term" value="F:heme binding"/>
    <property type="evidence" value="ECO:0007669"/>
    <property type="project" value="InterPro"/>
</dbReference>
<comment type="similarity">
    <text evidence="2 9">Belongs to the cytochrome P450 family.</text>
</comment>
<protein>
    <submittedName>
        <fullName evidence="10">Uncharacterized protein</fullName>
    </submittedName>
</protein>
<keyword evidence="3 8" id="KW-0349">Heme</keyword>
<dbReference type="Pfam" id="PF00067">
    <property type="entry name" value="p450"/>
    <property type="match status" value="1"/>
</dbReference>
<keyword evidence="6 8" id="KW-0408">Iron</keyword>
<dbReference type="GO" id="GO:0008386">
    <property type="term" value="F:cholesterol monooxygenase (side-chain-cleaving) activity"/>
    <property type="evidence" value="ECO:0007669"/>
    <property type="project" value="UniProtKB-EC"/>
</dbReference>
<dbReference type="PRINTS" id="PR00385">
    <property type="entry name" value="P450"/>
</dbReference>
<evidence type="ECO:0000256" key="1">
    <source>
        <dbReference type="ARBA" id="ARBA00001971"/>
    </source>
</evidence>
<dbReference type="InterPro" id="IPR001128">
    <property type="entry name" value="Cyt_P450"/>
</dbReference>
<dbReference type="GO" id="GO:0071375">
    <property type="term" value="P:cellular response to peptide hormone stimulus"/>
    <property type="evidence" value="ECO:0007669"/>
    <property type="project" value="TreeGrafter"/>
</dbReference>
<evidence type="ECO:0000256" key="5">
    <source>
        <dbReference type="ARBA" id="ARBA00023002"/>
    </source>
</evidence>
<dbReference type="InterPro" id="IPR050479">
    <property type="entry name" value="CYP11_CYP27_families"/>
</dbReference>
<reference evidence="10" key="2">
    <citation type="submission" date="2025-09" db="UniProtKB">
        <authorList>
            <consortium name="Ensembl"/>
        </authorList>
    </citation>
    <scope>IDENTIFICATION</scope>
</reference>
<dbReference type="GO" id="GO:0034650">
    <property type="term" value="P:cortisol metabolic process"/>
    <property type="evidence" value="ECO:0007669"/>
    <property type="project" value="TreeGrafter"/>
</dbReference>
<dbReference type="OrthoDB" id="3945418at2759"/>
<dbReference type="GeneTree" id="ENSGT00950000182905"/>
<dbReference type="AlphaFoldDB" id="A0A8C4Z900"/>
<evidence type="ECO:0000256" key="4">
    <source>
        <dbReference type="ARBA" id="ARBA00022723"/>
    </source>
</evidence>
<keyword evidence="4 8" id="KW-0479">Metal-binding</keyword>
<dbReference type="Ensembl" id="ENSGMOT00000007604.2">
    <property type="protein sequence ID" value="ENSGMOP00000007392.2"/>
    <property type="gene ID" value="ENSGMOG00000006957.2"/>
</dbReference>
<evidence type="ECO:0000256" key="6">
    <source>
        <dbReference type="ARBA" id="ARBA00023004"/>
    </source>
</evidence>
<keyword evidence="5 9" id="KW-0560">Oxidoreductase</keyword>
<gene>
    <name evidence="10" type="primary">si:ch211-113j14.1</name>
</gene>
<evidence type="ECO:0000313" key="10">
    <source>
        <dbReference type="Ensembl" id="ENSGMOP00000007392.2"/>
    </source>
</evidence>
<dbReference type="PROSITE" id="PS00086">
    <property type="entry name" value="CYTOCHROME_P450"/>
    <property type="match status" value="1"/>
</dbReference>
<feature type="binding site" description="axial binding residue" evidence="8">
    <location>
        <position position="468"/>
    </location>
    <ligand>
        <name>heme</name>
        <dbReference type="ChEBI" id="CHEBI:30413"/>
    </ligand>
    <ligandPart>
        <name>Fe</name>
        <dbReference type="ChEBI" id="CHEBI:18248"/>
    </ligandPart>
</feature>
<reference evidence="10" key="1">
    <citation type="submission" date="2025-08" db="UniProtKB">
        <authorList>
            <consortium name="Ensembl"/>
        </authorList>
    </citation>
    <scope>IDENTIFICATION</scope>
</reference>
<organism evidence="10 11">
    <name type="scientific">Gadus morhua</name>
    <name type="common">Atlantic cod</name>
    <dbReference type="NCBI Taxonomy" id="8049"/>
    <lineage>
        <taxon>Eukaryota</taxon>
        <taxon>Metazoa</taxon>
        <taxon>Chordata</taxon>
        <taxon>Craniata</taxon>
        <taxon>Vertebrata</taxon>
        <taxon>Euteleostomi</taxon>
        <taxon>Actinopterygii</taxon>
        <taxon>Neopterygii</taxon>
        <taxon>Teleostei</taxon>
        <taxon>Neoteleostei</taxon>
        <taxon>Acanthomorphata</taxon>
        <taxon>Zeiogadaria</taxon>
        <taxon>Gadariae</taxon>
        <taxon>Gadiformes</taxon>
        <taxon>Gadoidei</taxon>
        <taxon>Gadidae</taxon>
        <taxon>Gadus</taxon>
    </lineage>
</organism>
<evidence type="ECO:0000313" key="11">
    <source>
        <dbReference type="Proteomes" id="UP000694546"/>
    </source>
</evidence>